<dbReference type="OrthoDB" id="9816293at2"/>
<dbReference type="GO" id="GO:0005886">
    <property type="term" value="C:plasma membrane"/>
    <property type="evidence" value="ECO:0007669"/>
    <property type="project" value="UniProtKB-SubCell"/>
</dbReference>
<keyword evidence="1" id="KW-1003">Cell membrane</keyword>
<keyword evidence="1 2" id="KW-0472">Membrane</keyword>
<dbReference type="Pfam" id="PF04304">
    <property type="entry name" value="DUF454"/>
    <property type="match status" value="1"/>
</dbReference>
<evidence type="ECO:0000313" key="4">
    <source>
        <dbReference type="Proteomes" id="UP000288279"/>
    </source>
</evidence>
<keyword evidence="2" id="KW-0812">Transmembrane</keyword>
<keyword evidence="1" id="KW-0997">Cell inner membrane</keyword>
<comment type="caution">
    <text evidence="3">The sequence shown here is derived from an EMBL/GenBank/DDBJ whole genome shotgun (WGS) entry which is preliminary data.</text>
</comment>
<dbReference type="Proteomes" id="UP000288279">
    <property type="component" value="Unassembled WGS sequence"/>
</dbReference>
<keyword evidence="4" id="KW-1185">Reference proteome</keyword>
<dbReference type="PIRSF" id="PIRSF016789">
    <property type="entry name" value="DUF454"/>
    <property type="match status" value="1"/>
</dbReference>
<reference evidence="3 4" key="1">
    <citation type="journal article" date="2011" name="Front. Microbiol.">
        <title>Genomic signatures of strain selection and enhancement in Bacillus atrophaeus var. globigii, a historical biowarfare simulant.</title>
        <authorList>
            <person name="Gibbons H.S."/>
            <person name="Broomall S.M."/>
            <person name="McNew L.A."/>
            <person name="Daligault H."/>
            <person name="Chapman C."/>
            <person name="Bruce D."/>
            <person name="Karavis M."/>
            <person name="Krepps M."/>
            <person name="McGregor P.A."/>
            <person name="Hong C."/>
            <person name="Park K.H."/>
            <person name="Akmal A."/>
            <person name="Feldman A."/>
            <person name="Lin J.S."/>
            <person name="Chang W.E."/>
            <person name="Higgs B.W."/>
            <person name="Demirev P."/>
            <person name="Lindquist J."/>
            <person name="Liem A."/>
            <person name="Fochler E."/>
            <person name="Read T.D."/>
            <person name="Tapia R."/>
            <person name="Johnson S."/>
            <person name="Bishop-Lilly K.A."/>
            <person name="Detter C."/>
            <person name="Han C."/>
            <person name="Sozhamannan S."/>
            <person name="Rosenzweig C.N."/>
            <person name="Skowronski E.W."/>
        </authorList>
    </citation>
    <scope>NUCLEOTIDE SEQUENCE [LARGE SCALE GENOMIC DNA]</scope>
    <source>
        <strain evidence="3 4">PIT1</strain>
    </source>
</reference>
<name>A0A432ZFG8_9GAMM</name>
<feature type="transmembrane region" description="Helical" evidence="2">
    <location>
        <begin position="12"/>
        <end position="43"/>
    </location>
</feature>
<evidence type="ECO:0000256" key="1">
    <source>
        <dbReference type="PIRNR" id="PIRNR016789"/>
    </source>
</evidence>
<dbReference type="PANTHER" id="PTHR35813">
    <property type="entry name" value="INNER MEMBRANE PROTEIN YBAN"/>
    <property type="match status" value="1"/>
</dbReference>
<dbReference type="EMBL" id="PIQG01000003">
    <property type="protein sequence ID" value="RUO76649.1"/>
    <property type="molecule type" value="Genomic_DNA"/>
</dbReference>
<comment type="subcellular location">
    <subcellularLocation>
        <location evidence="1">Cell inner membrane</location>
        <topology evidence="1">Multi-pass membrane protein</topology>
    </subcellularLocation>
</comment>
<organism evidence="3 4">
    <name type="scientific">Pseudidiomarina taiwanensis</name>
    <dbReference type="NCBI Taxonomy" id="337250"/>
    <lineage>
        <taxon>Bacteria</taxon>
        <taxon>Pseudomonadati</taxon>
        <taxon>Pseudomonadota</taxon>
        <taxon>Gammaproteobacteria</taxon>
        <taxon>Alteromonadales</taxon>
        <taxon>Idiomarinaceae</taxon>
        <taxon>Pseudidiomarina</taxon>
    </lineage>
</organism>
<feature type="transmembrane region" description="Helical" evidence="2">
    <location>
        <begin position="101"/>
        <end position="119"/>
    </location>
</feature>
<evidence type="ECO:0000313" key="3">
    <source>
        <dbReference type="EMBL" id="RUO76649.1"/>
    </source>
</evidence>
<dbReference type="AlphaFoldDB" id="A0A432ZFG8"/>
<dbReference type="InterPro" id="IPR007401">
    <property type="entry name" value="DUF454"/>
</dbReference>
<protein>
    <recommendedName>
        <fullName evidence="1">Inner membrane protein</fullName>
    </recommendedName>
</protein>
<sequence length="127" mass="14378">MTELLRMIIWRSVAITFVLLGLVGLALPVMPTVPFLLVAAWAGGKGWPKLEAKLLAHPKYGPPIIEWRRYGVVRRNVKIVTTLMMSGGATIMMFLDTIPLWLKFTILAIMVTVATWLWLRPEHIPED</sequence>
<dbReference type="RefSeq" id="WP_126827488.1">
    <property type="nucleotide sequence ID" value="NZ_PIQG01000003.1"/>
</dbReference>
<evidence type="ECO:0000256" key="2">
    <source>
        <dbReference type="SAM" id="Phobius"/>
    </source>
</evidence>
<accession>A0A432ZFG8</accession>
<proteinExistence type="predicted"/>
<keyword evidence="2" id="KW-1133">Transmembrane helix</keyword>
<gene>
    <name evidence="3" type="ORF">CWI83_06890</name>
</gene>
<dbReference type="PANTHER" id="PTHR35813:SF1">
    <property type="entry name" value="INNER MEMBRANE PROTEIN YBAN"/>
    <property type="match status" value="1"/>
</dbReference>